<accession>A0A0B1T662</accession>
<evidence type="ECO:0000259" key="1">
    <source>
        <dbReference type="Pfam" id="PF23091"/>
    </source>
</evidence>
<protein>
    <recommendedName>
        <fullName evidence="1">Elapor1/2 TNF receptor-like domain-containing protein</fullName>
    </recommendedName>
</protein>
<evidence type="ECO:0000313" key="2">
    <source>
        <dbReference type="EMBL" id="KHJ92709.1"/>
    </source>
</evidence>
<dbReference type="AlphaFoldDB" id="A0A0B1T662"/>
<dbReference type="InterPro" id="IPR039181">
    <property type="entry name" value="Elapor1/2"/>
</dbReference>
<evidence type="ECO:0000313" key="3">
    <source>
        <dbReference type="Proteomes" id="UP000053660"/>
    </source>
</evidence>
<dbReference type="GO" id="GO:0016020">
    <property type="term" value="C:membrane"/>
    <property type="evidence" value="ECO:0007669"/>
    <property type="project" value="TreeGrafter"/>
</dbReference>
<reference evidence="2 3" key="1">
    <citation type="submission" date="2014-03" db="EMBL/GenBank/DDBJ databases">
        <title>Draft genome of the hookworm Oesophagostomum dentatum.</title>
        <authorList>
            <person name="Mitreva M."/>
        </authorList>
    </citation>
    <scope>NUCLEOTIDE SEQUENCE [LARGE SCALE GENOMIC DNA]</scope>
    <source>
        <strain evidence="2 3">OD-Hann</strain>
    </source>
</reference>
<dbReference type="OrthoDB" id="439917at2759"/>
<dbReference type="InterPro" id="IPR056610">
    <property type="entry name" value="Elapor1/2_TNFR-like"/>
</dbReference>
<proteinExistence type="predicted"/>
<organism evidence="2 3">
    <name type="scientific">Oesophagostomum dentatum</name>
    <name type="common">Nodular worm</name>
    <dbReference type="NCBI Taxonomy" id="61180"/>
    <lineage>
        <taxon>Eukaryota</taxon>
        <taxon>Metazoa</taxon>
        <taxon>Ecdysozoa</taxon>
        <taxon>Nematoda</taxon>
        <taxon>Chromadorea</taxon>
        <taxon>Rhabditida</taxon>
        <taxon>Rhabditina</taxon>
        <taxon>Rhabditomorpha</taxon>
        <taxon>Strongyloidea</taxon>
        <taxon>Strongylidae</taxon>
        <taxon>Oesophagostomum</taxon>
    </lineage>
</organism>
<feature type="domain" description="Elapor1/2 TNF receptor-like" evidence="1">
    <location>
        <begin position="12"/>
        <end position="51"/>
    </location>
</feature>
<name>A0A0B1T662_OESDE</name>
<dbReference type="EMBL" id="KN551187">
    <property type="protein sequence ID" value="KHJ92709.1"/>
    <property type="molecule type" value="Genomic_DNA"/>
</dbReference>
<sequence length="201" mass="21728">MPAPSATRTCPPCNPGMAKDARGVCVFCPAEHFSQGDACVRCPVETVPSYGYEYVQWDSVPPNVATRCEYISEEVSTACDIGEAWLASGTALVSAPSLQKGIALEMEVTIAEGFSNPMAPKDQIATPSAPVAHFSIVFETSCADSSCVLYMIEVCIAGLGKTFFPERSICRVPWSGPSRRSFIFWLLSMELSRDEFGLTAF</sequence>
<dbReference type="PANTHER" id="PTHR22727">
    <property type="entry name" value="PROTEIN CBG13728"/>
    <property type="match status" value="1"/>
</dbReference>
<keyword evidence="3" id="KW-1185">Reference proteome</keyword>
<dbReference type="Proteomes" id="UP000053660">
    <property type="component" value="Unassembled WGS sequence"/>
</dbReference>
<dbReference type="Pfam" id="PF23091">
    <property type="entry name" value="TNFR_ELAPOR1_6th"/>
    <property type="match status" value="1"/>
</dbReference>
<gene>
    <name evidence="2" type="ORF">OESDEN_07400</name>
</gene>
<dbReference type="PANTHER" id="PTHR22727:SF15">
    <property type="entry name" value="MRH DOMAIN-CONTAINING PROTEIN"/>
    <property type="match status" value="1"/>
</dbReference>